<dbReference type="SUPFAM" id="SSF101898">
    <property type="entry name" value="NHL repeat"/>
    <property type="match status" value="1"/>
</dbReference>
<feature type="transmembrane region" description="Helical" evidence="1">
    <location>
        <begin position="766"/>
        <end position="788"/>
    </location>
</feature>
<dbReference type="PANTHER" id="PTHR46388:SF2">
    <property type="entry name" value="NHL REPEAT-CONTAINING PROTEIN 2"/>
    <property type="match status" value="1"/>
</dbReference>
<dbReference type="OrthoDB" id="273823at2759"/>
<keyword evidence="4" id="KW-1185">Reference proteome</keyword>
<feature type="transmembrane region" description="Helical" evidence="1">
    <location>
        <begin position="896"/>
        <end position="920"/>
    </location>
</feature>
<gene>
    <name evidence="3" type="ORF">BSAL_00805</name>
</gene>
<reference evidence="4" key="1">
    <citation type="submission" date="2015-09" db="EMBL/GenBank/DDBJ databases">
        <authorList>
            <consortium name="Pathogen Informatics"/>
        </authorList>
    </citation>
    <scope>NUCLEOTIDE SEQUENCE [LARGE SCALE GENOMIC DNA]</scope>
    <source>
        <strain evidence="4">Lake Konstanz</strain>
    </source>
</reference>
<dbReference type="AlphaFoldDB" id="A0A0S4J645"/>
<dbReference type="EMBL" id="CYKH01001406">
    <property type="protein sequence ID" value="CUG86924.1"/>
    <property type="molecule type" value="Genomic_DNA"/>
</dbReference>
<dbReference type="InterPro" id="IPR011042">
    <property type="entry name" value="6-blade_b-propeller_TolB-like"/>
</dbReference>
<dbReference type="Proteomes" id="UP000051952">
    <property type="component" value="Unassembled WGS sequence"/>
</dbReference>
<feature type="transmembrane region" description="Helical" evidence="1">
    <location>
        <begin position="794"/>
        <end position="818"/>
    </location>
</feature>
<keyword evidence="1" id="KW-0472">Membrane</keyword>
<name>A0A0S4J645_BODSA</name>
<keyword evidence="1" id="KW-0812">Transmembrane</keyword>
<evidence type="ECO:0000256" key="2">
    <source>
        <dbReference type="SAM" id="SignalP"/>
    </source>
</evidence>
<evidence type="ECO:0000313" key="4">
    <source>
        <dbReference type="Proteomes" id="UP000051952"/>
    </source>
</evidence>
<sequence>MLVLLLALWVVQSFFHPVDGMVDVPISVQTLARGTSSINDFAIDGSGNILWLSAINNAVYYFSANGSSLLVAGSGNSTTGTRDGVGSTATFYNPYSITCDTVRNIVYISDYGNCRIRTLALATNSVTTLAGSFLGHRDGIGDAAWFLYTLGIAYHSSGVLYVTDSNYDFSGADVPNTYIRKIFVASANVTTVALVDLYYYYCFYVCINNAGTLLYTTSPYVVLQVNVTSGVVTSLAGRVGVYSYSDSVGPNAFFNVPEGLALNSDESALIIADLYNERIRRLEIATNNVVTIAGNGTTGLSDGPGLTATLNGPYGLKWHCTISLRCGVLVTEIEGIVRFVIVEDSTPTASLSLASTFTSSASHTVSVSYSTALTCSTSATKSMSTTHIRSHSTSQSATNATSMTTTVAFSRSASHSESLSHSMAMTTSFARLRLTLSKSLLSGASQSAMQSASVSRSRIVASKSSSMTGFSATKSASTLCALVPADGESSGGKLHPFLANVDGAMPLTPMTDVGLGNAVRASRLNRSLLLRTAPLVANLSLSLGGTIRGDALDGWELLSVAMDVLLVDSQFPLLTAAVPFTVLSTKAAGRTQSLVVLFDPPRETMPRWLPASLSTFRDVTLVLQLSVRCPANGSIIVLVTIVVPCPGEVQPLTSEVSNAASVARYSTSLAGPVTGGAVGRLASVRSLVLCSRDAVVEGLLPLEVDSCGDDGTGGSVASDARGGILGNLVLWAAVCALMAVAVVAYAHVGRTTLRVSAEMLGVPSPLLPLVVVTVPSTVSCTFFLLNARGCASDVVIGAVGFVMCVALVVVLCVVAIMVPRYLTLAKQQNHSQVRSRKSFCFCCFLQSVVFHRQLRWLKVKAAARAKPIAAASSESILLEDALQHSIMRCGTPARTWLRAATVLLLESASVWFAFVDVALLTTSSMLGALGMLESTSACRGSVIAILVLYVAQLALCAVLRPFTTIFSNVYALFTLALSCVAVTCQLWYLFGSTADNADFEELRRLLTAAAVCDLLVSGVSVLKAVIDISDGARACRRHLQSLCAPPAAPDDVVIMEDSYANQKRFDADDVHNEKPVSLFLADDTLPIADDVLGDEIDLLMKLVVIDSCLQRWWDSHCRGEHSAGS</sequence>
<keyword evidence="2" id="KW-0732">Signal</keyword>
<organism evidence="3 4">
    <name type="scientific">Bodo saltans</name>
    <name type="common">Flagellated protozoan</name>
    <dbReference type="NCBI Taxonomy" id="75058"/>
    <lineage>
        <taxon>Eukaryota</taxon>
        <taxon>Discoba</taxon>
        <taxon>Euglenozoa</taxon>
        <taxon>Kinetoplastea</taxon>
        <taxon>Metakinetoplastina</taxon>
        <taxon>Eubodonida</taxon>
        <taxon>Bodonidae</taxon>
        <taxon>Bodo</taxon>
    </lineage>
</organism>
<evidence type="ECO:0000313" key="3">
    <source>
        <dbReference type="EMBL" id="CUG86924.1"/>
    </source>
</evidence>
<feature type="transmembrane region" description="Helical" evidence="1">
    <location>
        <begin position="969"/>
        <end position="990"/>
    </location>
</feature>
<feature type="transmembrane region" description="Helical" evidence="1">
    <location>
        <begin position="1005"/>
        <end position="1026"/>
    </location>
</feature>
<feature type="transmembrane region" description="Helical" evidence="1">
    <location>
        <begin position="728"/>
        <end position="746"/>
    </location>
</feature>
<accession>A0A0S4J645</accession>
<evidence type="ECO:0000256" key="1">
    <source>
        <dbReference type="SAM" id="Phobius"/>
    </source>
</evidence>
<proteinExistence type="predicted"/>
<dbReference type="Gene3D" id="2.120.10.30">
    <property type="entry name" value="TolB, C-terminal domain"/>
    <property type="match status" value="2"/>
</dbReference>
<dbReference type="VEuPathDB" id="TriTrypDB:BSAL_00805"/>
<feature type="transmembrane region" description="Helical" evidence="1">
    <location>
        <begin position="940"/>
        <end position="962"/>
    </location>
</feature>
<dbReference type="PANTHER" id="PTHR46388">
    <property type="entry name" value="NHL REPEAT-CONTAINING PROTEIN 2"/>
    <property type="match status" value="1"/>
</dbReference>
<feature type="chain" id="PRO_5006621939" evidence="2">
    <location>
        <begin position="21"/>
        <end position="1125"/>
    </location>
</feature>
<keyword evidence="1" id="KW-1133">Transmembrane helix</keyword>
<feature type="signal peptide" evidence="2">
    <location>
        <begin position="1"/>
        <end position="20"/>
    </location>
</feature>
<protein>
    <submittedName>
        <fullName evidence="3">Membrane-associated protein, putative</fullName>
    </submittedName>
</protein>